<reference evidence="1" key="1">
    <citation type="journal article" date="2014" name="Int. J. Syst. Evol. Microbiol.">
        <title>Complete genome sequence of Corynebacterium casei LMG S-19264T (=DSM 44701T), isolated from a smear-ripened cheese.</title>
        <authorList>
            <consortium name="US DOE Joint Genome Institute (JGI-PGF)"/>
            <person name="Walter F."/>
            <person name="Albersmeier A."/>
            <person name="Kalinowski J."/>
            <person name="Ruckert C."/>
        </authorList>
    </citation>
    <scope>NUCLEOTIDE SEQUENCE</scope>
    <source>
        <strain evidence="1">JCM 14371</strain>
    </source>
</reference>
<accession>A0A917PFW8</accession>
<evidence type="ECO:0000313" key="1">
    <source>
        <dbReference type="EMBL" id="GGJ75691.1"/>
    </source>
</evidence>
<reference evidence="1" key="2">
    <citation type="submission" date="2020-09" db="EMBL/GenBank/DDBJ databases">
        <authorList>
            <person name="Sun Q."/>
            <person name="Ohkuma M."/>
        </authorList>
    </citation>
    <scope>NUCLEOTIDE SEQUENCE</scope>
    <source>
        <strain evidence="1">JCM 14371</strain>
    </source>
</reference>
<dbReference type="GO" id="GO:0000287">
    <property type="term" value="F:magnesium ion binding"/>
    <property type="evidence" value="ECO:0007669"/>
    <property type="project" value="TreeGrafter"/>
</dbReference>
<dbReference type="AlphaFoldDB" id="A0A917PFW8"/>
<dbReference type="SFLD" id="SFLDG01140">
    <property type="entry name" value="C2.B:_Phosphomannomutase_and_P"/>
    <property type="match status" value="1"/>
</dbReference>
<dbReference type="EMBL" id="BMOE01000005">
    <property type="protein sequence ID" value="GGJ75691.1"/>
    <property type="molecule type" value="Genomic_DNA"/>
</dbReference>
<dbReference type="GO" id="GO:0005829">
    <property type="term" value="C:cytosol"/>
    <property type="evidence" value="ECO:0007669"/>
    <property type="project" value="TreeGrafter"/>
</dbReference>
<dbReference type="SUPFAM" id="SSF56784">
    <property type="entry name" value="HAD-like"/>
    <property type="match status" value="1"/>
</dbReference>
<dbReference type="Gene3D" id="3.30.1240.10">
    <property type="match status" value="1"/>
</dbReference>
<evidence type="ECO:0000313" key="2">
    <source>
        <dbReference type="Proteomes" id="UP000635726"/>
    </source>
</evidence>
<dbReference type="InterPro" id="IPR036412">
    <property type="entry name" value="HAD-like_sf"/>
</dbReference>
<gene>
    <name evidence="1" type="ORF">GCM10008939_19860</name>
</gene>
<protein>
    <submittedName>
        <fullName evidence="1">Hydrolase</fullName>
    </submittedName>
</protein>
<keyword evidence="1" id="KW-0378">Hydrolase</keyword>
<dbReference type="PANTHER" id="PTHR10000">
    <property type="entry name" value="PHOSPHOSERINE PHOSPHATASE"/>
    <property type="match status" value="1"/>
</dbReference>
<dbReference type="InterPro" id="IPR006379">
    <property type="entry name" value="HAD-SF_hydro_IIB"/>
</dbReference>
<dbReference type="Pfam" id="PF08282">
    <property type="entry name" value="Hydrolase_3"/>
    <property type="match status" value="1"/>
</dbReference>
<dbReference type="RefSeq" id="WP_188962924.1">
    <property type="nucleotide sequence ID" value="NZ_BMOE01000005.1"/>
</dbReference>
<dbReference type="InterPro" id="IPR023214">
    <property type="entry name" value="HAD_sf"/>
</dbReference>
<dbReference type="Proteomes" id="UP000635726">
    <property type="component" value="Unassembled WGS sequence"/>
</dbReference>
<dbReference type="PANTHER" id="PTHR10000:SF8">
    <property type="entry name" value="HAD SUPERFAMILY HYDROLASE-LIKE, TYPE 3"/>
    <property type="match status" value="1"/>
</dbReference>
<organism evidence="1 2">
    <name type="scientific">Deinococcus aquiradiocola</name>
    <dbReference type="NCBI Taxonomy" id="393059"/>
    <lineage>
        <taxon>Bacteria</taxon>
        <taxon>Thermotogati</taxon>
        <taxon>Deinococcota</taxon>
        <taxon>Deinococci</taxon>
        <taxon>Deinococcales</taxon>
        <taxon>Deinococcaceae</taxon>
        <taxon>Deinococcus</taxon>
    </lineage>
</organism>
<dbReference type="InterPro" id="IPR000150">
    <property type="entry name" value="Cof"/>
</dbReference>
<dbReference type="GO" id="GO:0016791">
    <property type="term" value="F:phosphatase activity"/>
    <property type="evidence" value="ECO:0007669"/>
    <property type="project" value="TreeGrafter"/>
</dbReference>
<dbReference type="Gene3D" id="3.40.50.1000">
    <property type="entry name" value="HAD superfamily/HAD-like"/>
    <property type="match status" value="1"/>
</dbReference>
<dbReference type="NCBIfam" id="TIGR01484">
    <property type="entry name" value="HAD-SF-IIB"/>
    <property type="match status" value="1"/>
</dbReference>
<keyword evidence="2" id="KW-1185">Reference proteome</keyword>
<name>A0A917PFW8_9DEIO</name>
<dbReference type="NCBIfam" id="TIGR00099">
    <property type="entry name" value="Cof-subfamily"/>
    <property type="match status" value="1"/>
</dbReference>
<dbReference type="SFLD" id="SFLDS00003">
    <property type="entry name" value="Haloacid_Dehalogenase"/>
    <property type="match status" value="1"/>
</dbReference>
<proteinExistence type="predicted"/>
<comment type="caution">
    <text evidence="1">The sequence shown here is derived from an EMBL/GenBank/DDBJ whole genome shotgun (WGS) entry which is preliminary data.</text>
</comment>
<sequence length="261" mass="26851">MSALPLLIATDLDGTLLDARGEVSARNAAALRAAQAAGVVVVLVTGRPVRMVLPLARDLRLDGHVICSNGAATHRLPDGRAEDAAGIPPDVLRRVIGTLRAGVPGVTFALEYGDEVIRERALRDAEDSVTDILSAVQERPLLKLIVRSAGEGTHDLNRRINALCGEEVQASSSGATFSEVAAAGVDKGYALSRLCAQLGVPGSRVMAFGDAHNDLPMFAFAGARVAVGNAVPELRAAASAVTAAHDEDGVAVTIEALLGGA</sequence>